<dbReference type="RefSeq" id="WP_008825274.1">
    <property type="nucleotide sequence ID" value="NZ_AFNU02000005.1"/>
</dbReference>
<reference evidence="1 2" key="2">
    <citation type="journal article" date="2013" name="PLoS ONE">
        <title>INDIGO - INtegrated Data Warehouse of MIcrobial GenOmes with Examples from the Red Sea Extremophiles.</title>
        <authorList>
            <person name="Alam I."/>
            <person name="Antunes A."/>
            <person name="Kamau A.A."/>
            <person name="Ba Alawi W."/>
            <person name="Kalkatawi M."/>
            <person name="Stingl U."/>
            <person name="Bajic V.B."/>
        </authorList>
    </citation>
    <scope>NUCLEOTIDE SEQUENCE [LARGE SCALE GENOMIC DNA]</scope>
    <source>
        <strain evidence="1 2">SSD-17B</strain>
    </source>
</reference>
<reference evidence="1 2" key="1">
    <citation type="journal article" date="2011" name="J. Bacteriol.">
        <title>Genome sequence of Haloplasma contractile, an unusual contractile bacterium from a deep-sea anoxic brine lake.</title>
        <authorList>
            <person name="Antunes A."/>
            <person name="Alam I."/>
            <person name="El Dorry H."/>
            <person name="Siam R."/>
            <person name="Robertson A."/>
            <person name="Bajic V.B."/>
            <person name="Stingl U."/>
        </authorList>
    </citation>
    <scope>NUCLEOTIDE SEQUENCE [LARGE SCALE GENOMIC DNA]</scope>
    <source>
        <strain evidence="1 2">SSD-17B</strain>
    </source>
</reference>
<organism evidence="1 2">
    <name type="scientific">Haloplasma contractile SSD-17B</name>
    <dbReference type="NCBI Taxonomy" id="1033810"/>
    <lineage>
        <taxon>Bacteria</taxon>
        <taxon>Bacillati</taxon>
        <taxon>Mycoplasmatota</taxon>
        <taxon>Mollicutes</taxon>
        <taxon>Haloplasmatales</taxon>
        <taxon>Haloplasmataceae</taxon>
        <taxon>Haloplasma</taxon>
    </lineage>
</organism>
<dbReference type="AlphaFoldDB" id="F7Q1R9"/>
<dbReference type="InParanoid" id="F7Q1R9"/>
<name>F7Q1R9_9MOLU</name>
<proteinExistence type="predicted"/>
<protein>
    <submittedName>
        <fullName evidence="1">Uncharacterized protein</fullName>
    </submittedName>
</protein>
<sequence length="92" mass="10494">MKKLLQKYESKIIALTFPTSKDLTTAVLKEVSETFFTIENKGLRHHFNYSVILSALDADDGIRVKKFKQAFPLILTMNDQVMYGIGSVIKVR</sequence>
<dbReference type="EMBL" id="AFNU02000005">
    <property type="protein sequence ID" value="ERJ12268.1"/>
    <property type="molecule type" value="Genomic_DNA"/>
</dbReference>
<keyword evidence="2" id="KW-1185">Reference proteome</keyword>
<dbReference type="Proteomes" id="UP000005707">
    <property type="component" value="Unassembled WGS sequence"/>
</dbReference>
<comment type="caution">
    <text evidence="1">The sequence shown here is derived from an EMBL/GenBank/DDBJ whole genome shotgun (WGS) entry which is preliminary data.</text>
</comment>
<evidence type="ECO:0000313" key="2">
    <source>
        <dbReference type="Proteomes" id="UP000005707"/>
    </source>
</evidence>
<accession>F7Q1R9</accession>
<evidence type="ECO:0000313" key="1">
    <source>
        <dbReference type="EMBL" id="ERJ12268.1"/>
    </source>
</evidence>
<gene>
    <name evidence="1" type="ORF">HLPCO_001795</name>
</gene>